<dbReference type="VEuPathDB" id="FungiDB:TREMEDRAFT_59504"/>
<dbReference type="AlphaFoldDB" id="A0A4Q1BS10"/>
<comment type="caution">
    <text evidence="1">The sequence shown here is derived from an EMBL/GenBank/DDBJ whole genome shotgun (WGS) entry which is preliminary data.</text>
</comment>
<proteinExistence type="predicted"/>
<reference evidence="1 2" key="1">
    <citation type="submission" date="2016-06" db="EMBL/GenBank/DDBJ databases">
        <title>Evolution of pathogenesis and genome organization in the Tremellales.</title>
        <authorList>
            <person name="Cuomo C."/>
            <person name="Litvintseva A."/>
            <person name="Heitman J."/>
            <person name="Chen Y."/>
            <person name="Sun S."/>
            <person name="Springer D."/>
            <person name="Dromer F."/>
            <person name="Young S."/>
            <person name="Zeng Q."/>
            <person name="Chapman S."/>
            <person name="Gujja S."/>
            <person name="Saif S."/>
            <person name="Birren B."/>
        </authorList>
    </citation>
    <scope>NUCLEOTIDE SEQUENCE [LARGE SCALE GENOMIC DNA]</scope>
    <source>
        <strain evidence="1 2">ATCC 28783</strain>
    </source>
</reference>
<dbReference type="Proteomes" id="UP000289152">
    <property type="component" value="Unassembled WGS sequence"/>
</dbReference>
<protein>
    <submittedName>
        <fullName evidence="1">Uncharacterized protein</fullName>
    </submittedName>
</protein>
<gene>
    <name evidence="1" type="ORF">M231_02028</name>
</gene>
<keyword evidence="2" id="KW-1185">Reference proteome</keyword>
<sequence>MAAWSSLRFAVLSTTNNEPIELDYQWGYSNINSRVILHLSNHIRMCFDSRSDDFQSFIVPCVLDEEGPKVKPGPSLLPWNHESAAKIMWQFWDIPESNSNQMILQRFKETIVDRQARLEFLEGRIHSLYGYLVDKIPWDNAEKAFDSNTAEWFYITQQGIVARIVGTLFLLEKAASPKNGKAPEPGPYAMITQRKAAGEMDTFEVMLEKLRIRNHKATQLADLGACSASLWEGVMGLAEMSPWCPLEWVFRPKDVRESGYTAVYFEILQGIAQQSEHLNLLWSSIQASLCGAKNPMVNRAQAQVFLKGLADLYHRGSQKPDITAEVLASYQANFRSSSLAHARLSLSDPCGPAESSCCGSFTPEDFMRKTGGGQRVRQQELVEALNTASKQVIESTLILAKRSRDYLESIDTTDTTFDYGSLSTLPYQDVTYPVNNSLESTAMDTVDSLDSLYHSTQSDPGHVGLGIAMTPGKTPKLADNLEDIDENYAARRTVPQALDEEEMKELLSNLEREQAEGVSVALLDLHSWTDLGLSAKGVAEAGLENVELLPTLSSHSSPESPSLAIESRALTHPDTRGAFNMKDCLELVTIPGCRCSACEIGEPIHAVWRADGPGKALGEIEGAPTSEQLSQLWKEYHDLSLKATSKKDKSTKETSGNLCLEEVPHPKQKELQVSISSHGIEDTSYAQTAGSARGAIELKDELEVVDKDMDRQVSTETVLEEYEARKIEVDFLHKSREAVRVQRELVVGNEDVDKQPATEKRSEEHDTQKIEVDFLRKSKEALIETLGREQMVLEAVYNHLSKSMFERETVREEFSRRLGQTPNGATISMEEVQAKLIRALHVHAPVLNELRGRISHSLDVQRPESEQVGERISQALVSEADSLRELGQRLLEALLS</sequence>
<evidence type="ECO:0000313" key="1">
    <source>
        <dbReference type="EMBL" id="RXK40775.1"/>
    </source>
</evidence>
<accession>A0A4Q1BS10</accession>
<dbReference type="EMBL" id="SDIL01000015">
    <property type="protein sequence ID" value="RXK40775.1"/>
    <property type="molecule type" value="Genomic_DNA"/>
</dbReference>
<evidence type="ECO:0000313" key="2">
    <source>
        <dbReference type="Proteomes" id="UP000289152"/>
    </source>
</evidence>
<organism evidence="1 2">
    <name type="scientific">Tremella mesenterica</name>
    <name type="common">Jelly fungus</name>
    <dbReference type="NCBI Taxonomy" id="5217"/>
    <lineage>
        <taxon>Eukaryota</taxon>
        <taxon>Fungi</taxon>
        <taxon>Dikarya</taxon>
        <taxon>Basidiomycota</taxon>
        <taxon>Agaricomycotina</taxon>
        <taxon>Tremellomycetes</taxon>
        <taxon>Tremellales</taxon>
        <taxon>Tremellaceae</taxon>
        <taxon>Tremella</taxon>
    </lineage>
</organism>
<name>A0A4Q1BS10_TREME</name>
<dbReference type="InParanoid" id="A0A4Q1BS10"/>